<organism evidence="1 2">
    <name type="scientific">Glomus cerebriforme</name>
    <dbReference type="NCBI Taxonomy" id="658196"/>
    <lineage>
        <taxon>Eukaryota</taxon>
        <taxon>Fungi</taxon>
        <taxon>Fungi incertae sedis</taxon>
        <taxon>Mucoromycota</taxon>
        <taxon>Glomeromycotina</taxon>
        <taxon>Glomeromycetes</taxon>
        <taxon>Glomerales</taxon>
        <taxon>Glomeraceae</taxon>
        <taxon>Glomus</taxon>
    </lineage>
</organism>
<reference evidence="1 2" key="1">
    <citation type="submission" date="2018-06" db="EMBL/GenBank/DDBJ databases">
        <title>Comparative genomics reveals the genomic features of Rhizophagus irregularis, R. cerebriforme, R. diaphanum and Gigaspora rosea, and their symbiotic lifestyle signature.</title>
        <authorList>
            <person name="Morin E."/>
            <person name="San Clemente H."/>
            <person name="Chen E.C.H."/>
            <person name="De La Providencia I."/>
            <person name="Hainaut M."/>
            <person name="Kuo A."/>
            <person name="Kohler A."/>
            <person name="Murat C."/>
            <person name="Tang N."/>
            <person name="Roy S."/>
            <person name="Loubradou J."/>
            <person name="Henrissat B."/>
            <person name="Grigoriev I.V."/>
            <person name="Corradi N."/>
            <person name="Roux C."/>
            <person name="Martin F.M."/>
        </authorList>
    </citation>
    <scope>NUCLEOTIDE SEQUENCE [LARGE SCALE GENOMIC DNA]</scope>
    <source>
        <strain evidence="1 2">DAOM 227022</strain>
    </source>
</reference>
<dbReference type="EMBL" id="QKYT01000521">
    <property type="protein sequence ID" value="RIA84052.1"/>
    <property type="molecule type" value="Genomic_DNA"/>
</dbReference>
<sequence length="256" mass="30127">MALRDKDDDEREKEIIIAEKWVEKGYISITIAGIKRLLRLGYVEFRVENDIELINKYIRYRDLLDNELKIKIDELDDEAETEKKSKGLERLNENLGLNITKGELVRLIKMGFKGTDILNKEFIELFQENKNEKEKDIKEILDKYLRRQTEIGGSSKKKEEKKRYLECPEYSCGGYAYFGTSKYFQGEMTQEKKCVKCDWKIPRVGRKTGQAMEEHCEECHLGKRTFEGCKMCKKPWKECKCLCREHGEGCIEAECT</sequence>
<keyword evidence="2" id="KW-1185">Reference proteome</keyword>
<protein>
    <submittedName>
        <fullName evidence="1">Uncharacterized protein</fullName>
    </submittedName>
</protein>
<dbReference type="Proteomes" id="UP000265703">
    <property type="component" value="Unassembled WGS sequence"/>
</dbReference>
<gene>
    <name evidence="1" type="ORF">C1645_742631</name>
</gene>
<evidence type="ECO:0000313" key="1">
    <source>
        <dbReference type="EMBL" id="RIA84052.1"/>
    </source>
</evidence>
<proteinExistence type="predicted"/>
<dbReference type="AlphaFoldDB" id="A0A397SES7"/>
<name>A0A397SES7_9GLOM</name>
<dbReference type="STRING" id="658196.A0A397SES7"/>
<evidence type="ECO:0000313" key="2">
    <source>
        <dbReference type="Proteomes" id="UP000265703"/>
    </source>
</evidence>
<comment type="caution">
    <text evidence="1">The sequence shown here is derived from an EMBL/GenBank/DDBJ whole genome shotgun (WGS) entry which is preliminary data.</text>
</comment>
<accession>A0A397SES7</accession>